<dbReference type="AlphaFoldDB" id="A0A0D2WWD5"/>
<evidence type="ECO:0000256" key="1">
    <source>
        <dbReference type="ARBA" id="ARBA00005912"/>
    </source>
</evidence>
<dbReference type="InParanoid" id="A0A0D2WWD5"/>
<proteinExistence type="inferred from homology"/>
<dbReference type="PhylomeDB" id="A0A0D2WWD5"/>
<dbReference type="OrthoDB" id="407355at2759"/>
<dbReference type="InterPro" id="IPR023584">
    <property type="entry name" value="Ribosome_recyc_fac_dom"/>
</dbReference>
<protein>
    <recommendedName>
        <fullName evidence="4">Ribosome recycling factor domain-containing protein</fullName>
    </recommendedName>
</protein>
<dbReference type="GO" id="GO:0006412">
    <property type="term" value="P:translation"/>
    <property type="evidence" value="ECO:0007669"/>
    <property type="project" value="UniProtKB-KW"/>
</dbReference>
<reference evidence="6" key="1">
    <citation type="submission" date="2011-02" db="EMBL/GenBank/DDBJ databases">
        <title>The Genome Sequence of Capsaspora owczarzaki ATCC 30864.</title>
        <authorList>
            <person name="Russ C."/>
            <person name="Cuomo C."/>
            <person name="Burger G."/>
            <person name="Gray M.W."/>
            <person name="Holland P.W.H."/>
            <person name="King N."/>
            <person name="Lang F.B.F."/>
            <person name="Roger A.J."/>
            <person name="Ruiz-Trillo I."/>
            <person name="Young S.K."/>
            <person name="Zeng Q."/>
            <person name="Gargeya S."/>
            <person name="Alvarado L."/>
            <person name="Berlin A."/>
            <person name="Chapman S.B."/>
            <person name="Chen Z."/>
            <person name="Freedman E."/>
            <person name="Gellesch M."/>
            <person name="Goldberg J."/>
            <person name="Griggs A."/>
            <person name="Gujja S."/>
            <person name="Heilman E."/>
            <person name="Heiman D."/>
            <person name="Howarth C."/>
            <person name="Mehta T."/>
            <person name="Neiman D."/>
            <person name="Pearson M."/>
            <person name="Roberts A."/>
            <person name="Saif S."/>
            <person name="Shea T."/>
            <person name="Shenoy N."/>
            <person name="Sisk P."/>
            <person name="Stolte C."/>
            <person name="Sykes S."/>
            <person name="White J."/>
            <person name="Yandava C."/>
            <person name="Haas B."/>
            <person name="Nusbaum C."/>
            <person name="Birren B."/>
        </authorList>
    </citation>
    <scope>NUCLEOTIDE SEQUENCE</scope>
    <source>
        <strain evidence="6">ATCC 30864</strain>
    </source>
</reference>
<dbReference type="InterPro" id="IPR036191">
    <property type="entry name" value="RRF_sf"/>
</dbReference>
<dbReference type="STRING" id="595528.A0A0D2WWD5"/>
<dbReference type="GO" id="GO:0005739">
    <property type="term" value="C:mitochondrion"/>
    <property type="evidence" value="ECO:0007669"/>
    <property type="project" value="TreeGrafter"/>
</dbReference>
<feature type="domain" description="Ribosome recycling factor" evidence="4">
    <location>
        <begin position="146"/>
        <end position="299"/>
    </location>
</feature>
<keyword evidence="6" id="KW-1185">Reference proteome</keyword>
<evidence type="ECO:0000313" key="5">
    <source>
        <dbReference type="EMBL" id="KJE97285.1"/>
    </source>
</evidence>
<organism evidence="5 6">
    <name type="scientific">Capsaspora owczarzaki (strain ATCC 30864)</name>
    <dbReference type="NCBI Taxonomy" id="595528"/>
    <lineage>
        <taxon>Eukaryota</taxon>
        <taxon>Filasterea</taxon>
        <taxon>Capsaspora</taxon>
    </lineage>
</organism>
<dbReference type="Proteomes" id="UP000008743">
    <property type="component" value="Unassembled WGS sequence"/>
</dbReference>
<dbReference type="Gene3D" id="3.30.1360.40">
    <property type="match status" value="1"/>
</dbReference>
<gene>
    <name evidence="5" type="ORF">CAOG_007719</name>
</gene>
<evidence type="ECO:0000256" key="3">
    <source>
        <dbReference type="SAM" id="MobiDB-lite"/>
    </source>
</evidence>
<sequence length="302" mass="32695">MTLCNLATSAAARLATRAAFLTVRPTPARTMATAVITARSSVLAASASSSSTVSSSTWTVSSRAAIALPASAQAAGMLSNRASATHVRCYARGRDKPEKGKGNKNKDDDEEDAEMDEDSPKGDAKPAMPQLDEVRTRLSTTAKFLTTALAKLRTGRATPAMLDSVKVRGRPLNEHGMVSVKDASTLVISVNDETVLDDIERAIREADLNINPVRDGKFVKCVIPKMTQEFREKLTKMAREQGEEYKIRLRRVRAKAITDAKKSGVSTSEVFRFEKDVGKAFDDQSKQIDTTVSAKIKEIASS</sequence>
<name>A0A0D2WWD5_CAPO3</name>
<comment type="similarity">
    <text evidence="1">Belongs to the RRF family.</text>
</comment>
<dbReference type="InterPro" id="IPR002661">
    <property type="entry name" value="Ribosome_recyc_fac"/>
</dbReference>
<dbReference type="eggNOG" id="KOG4759">
    <property type="taxonomic scope" value="Eukaryota"/>
</dbReference>
<dbReference type="FunFam" id="3.30.1360.40:FF:000001">
    <property type="entry name" value="Ribosome-recycling factor"/>
    <property type="match status" value="1"/>
</dbReference>
<dbReference type="Pfam" id="PF01765">
    <property type="entry name" value="RRF"/>
    <property type="match status" value="1"/>
</dbReference>
<feature type="compositionally biased region" description="Basic and acidic residues" evidence="3">
    <location>
        <begin position="92"/>
        <end position="107"/>
    </location>
</feature>
<dbReference type="PANTHER" id="PTHR20982:SF3">
    <property type="entry name" value="MITOCHONDRIAL RIBOSOME RECYCLING FACTOR PSEUDO 1"/>
    <property type="match status" value="1"/>
</dbReference>
<feature type="compositionally biased region" description="Acidic residues" evidence="3">
    <location>
        <begin position="108"/>
        <end position="117"/>
    </location>
</feature>
<accession>A0A0D2WWD5</accession>
<dbReference type="PANTHER" id="PTHR20982">
    <property type="entry name" value="RIBOSOME RECYCLING FACTOR"/>
    <property type="match status" value="1"/>
</dbReference>
<dbReference type="RefSeq" id="XP_004343593.2">
    <property type="nucleotide sequence ID" value="XM_004343543.2"/>
</dbReference>
<dbReference type="Gene3D" id="1.10.132.20">
    <property type="entry name" value="Ribosome-recycling factor"/>
    <property type="match status" value="1"/>
</dbReference>
<dbReference type="GO" id="GO:0043023">
    <property type="term" value="F:ribosomal large subunit binding"/>
    <property type="evidence" value="ECO:0007669"/>
    <property type="project" value="TreeGrafter"/>
</dbReference>
<dbReference type="SUPFAM" id="SSF55194">
    <property type="entry name" value="Ribosome recycling factor, RRF"/>
    <property type="match status" value="1"/>
</dbReference>
<dbReference type="EMBL" id="KE346373">
    <property type="protein sequence ID" value="KJE97285.1"/>
    <property type="molecule type" value="Genomic_DNA"/>
</dbReference>
<evidence type="ECO:0000313" key="6">
    <source>
        <dbReference type="Proteomes" id="UP000008743"/>
    </source>
</evidence>
<feature type="region of interest" description="Disordered" evidence="3">
    <location>
        <begin position="90"/>
        <end position="130"/>
    </location>
</feature>
<evidence type="ECO:0000259" key="4">
    <source>
        <dbReference type="Pfam" id="PF01765"/>
    </source>
</evidence>
<keyword evidence="2" id="KW-0648">Protein biosynthesis</keyword>
<evidence type="ECO:0000256" key="2">
    <source>
        <dbReference type="ARBA" id="ARBA00022917"/>
    </source>
</evidence>